<gene>
    <name evidence="4" type="ORF">ACFQHK_10615</name>
</gene>
<reference evidence="4 5" key="1">
    <citation type="journal article" date="2019" name="Int. J. Syst. Evol. Microbiol.">
        <title>The Global Catalogue of Microorganisms (GCM) 10K type strain sequencing project: providing services to taxonomists for standard genome sequencing and annotation.</title>
        <authorList>
            <consortium name="The Broad Institute Genomics Platform"/>
            <consortium name="The Broad Institute Genome Sequencing Center for Infectious Disease"/>
            <person name="Wu L."/>
            <person name="Ma J."/>
        </authorList>
    </citation>
    <scope>NUCLEOTIDE SEQUENCE [LARGE SCALE GENOMIC DNA]</scope>
    <source>
        <strain evidence="4 5">PSRA2</strain>
    </source>
</reference>
<dbReference type="PANTHER" id="PTHR11203:SF52">
    <property type="entry name" value="MRNA 3-END PROCESSING FACTOR"/>
    <property type="match status" value="1"/>
</dbReference>
<evidence type="ECO:0000313" key="5">
    <source>
        <dbReference type="Proteomes" id="UP001596406"/>
    </source>
</evidence>
<sequence>MKVRFLGGADEIGRSALLVNDALLLDYGMAAENPPQYPVGSVDPEAVVVSHGHLDHVGALPALLSGRARPPIHWTAPTRELALTLARDTLKLHGGTLQCPFTRTDVSRLTQVSEPHGYGEPFEAAGHEVTLYNAGHIPGSAHVLVDDGETRLLYTGDFYVDEQGNDGNGNHERGVGGQRLVEGSTARPEADVVVCESTYADVHHDPRGRVERRFADWVRETVHQGGTVVVPAFAIGRTQEVLLVCDAHDIDCYVDGMGVDVARMLTSHPEFVRDGEALRRAVGRARVVRGGDGQRERIARGNNVVVTTSGMLTGGPAMTYVPAVRGDPTNAVAFTGYQVEGTPGRDLLDRGSAELDGRVVPVSARTALFEFSAHADRSGLERFLDDYRDARVLCNHGERTEWFAGELRERGFDASAPELGATVER</sequence>
<evidence type="ECO:0000259" key="3">
    <source>
        <dbReference type="SMART" id="SM01027"/>
    </source>
</evidence>
<proteinExistence type="predicted"/>
<evidence type="ECO:0000259" key="2">
    <source>
        <dbReference type="SMART" id="SM00849"/>
    </source>
</evidence>
<keyword evidence="1 4" id="KW-0378">Hydrolase</keyword>
<dbReference type="Pfam" id="PF00753">
    <property type="entry name" value="Lactamase_B"/>
    <property type="match status" value="1"/>
</dbReference>
<dbReference type="InterPro" id="IPR050698">
    <property type="entry name" value="MBL"/>
</dbReference>
<dbReference type="InterPro" id="IPR011108">
    <property type="entry name" value="RMMBL"/>
</dbReference>
<organism evidence="4 5">
    <name type="scientific">Halomarina ordinaria</name>
    <dbReference type="NCBI Taxonomy" id="3033939"/>
    <lineage>
        <taxon>Archaea</taxon>
        <taxon>Methanobacteriati</taxon>
        <taxon>Methanobacteriota</taxon>
        <taxon>Stenosarchaea group</taxon>
        <taxon>Halobacteria</taxon>
        <taxon>Halobacteriales</taxon>
        <taxon>Natronomonadaceae</taxon>
        <taxon>Halomarina</taxon>
    </lineage>
</organism>
<dbReference type="CDD" id="cd16295">
    <property type="entry name" value="TTHA0252-CPSF-like_MBL-fold"/>
    <property type="match status" value="1"/>
</dbReference>
<dbReference type="Gene3D" id="3.40.50.10890">
    <property type="match status" value="1"/>
</dbReference>
<dbReference type="SUPFAM" id="SSF56281">
    <property type="entry name" value="Metallo-hydrolase/oxidoreductase"/>
    <property type="match status" value="1"/>
</dbReference>
<dbReference type="PANTHER" id="PTHR11203">
    <property type="entry name" value="CLEAVAGE AND POLYADENYLATION SPECIFICITY FACTOR FAMILY MEMBER"/>
    <property type="match status" value="1"/>
</dbReference>
<name>A0ABD5U9H3_9EURY</name>
<feature type="domain" description="Beta-Casp" evidence="3">
    <location>
        <begin position="238"/>
        <end position="347"/>
    </location>
</feature>
<accession>A0ABD5U9H3</accession>
<dbReference type="SMART" id="SM01027">
    <property type="entry name" value="Beta-Casp"/>
    <property type="match status" value="1"/>
</dbReference>
<dbReference type="AlphaFoldDB" id="A0ABD5U9H3"/>
<dbReference type="InterPro" id="IPR036866">
    <property type="entry name" value="RibonucZ/Hydroxyglut_hydro"/>
</dbReference>
<dbReference type="InterPro" id="IPR001279">
    <property type="entry name" value="Metallo-B-lactamas"/>
</dbReference>
<dbReference type="EC" id="3.-.-.-" evidence="4"/>
<dbReference type="Pfam" id="PF07521">
    <property type="entry name" value="RMMBL"/>
    <property type="match status" value="1"/>
</dbReference>
<dbReference type="InterPro" id="IPR022712">
    <property type="entry name" value="Beta_Casp"/>
</dbReference>
<dbReference type="GO" id="GO:0016787">
    <property type="term" value="F:hydrolase activity"/>
    <property type="evidence" value="ECO:0007669"/>
    <property type="project" value="UniProtKB-KW"/>
</dbReference>
<dbReference type="SMART" id="SM00849">
    <property type="entry name" value="Lactamase_B"/>
    <property type="match status" value="1"/>
</dbReference>
<evidence type="ECO:0000256" key="1">
    <source>
        <dbReference type="ARBA" id="ARBA00022801"/>
    </source>
</evidence>
<protein>
    <submittedName>
        <fullName evidence="4">MBL fold metallo-hydrolase</fullName>
        <ecNumber evidence="4">3.-.-.-</ecNumber>
    </submittedName>
</protein>
<dbReference type="Pfam" id="PF10996">
    <property type="entry name" value="Beta-Casp"/>
    <property type="match status" value="1"/>
</dbReference>
<evidence type="ECO:0000313" key="4">
    <source>
        <dbReference type="EMBL" id="MFC6836961.1"/>
    </source>
</evidence>
<dbReference type="RefSeq" id="WP_304448634.1">
    <property type="nucleotide sequence ID" value="NZ_JARRAH010000001.1"/>
</dbReference>
<dbReference type="Gene3D" id="3.60.15.10">
    <property type="entry name" value="Ribonuclease Z/Hydroxyacylglutathione hydrolase-like"/>
    <property type="match status" value="1"/>
</dbReference>
<dbReference type="Proteomes" id="UP001596406">
    <property type="component" value="Unassembled WGS sequence"/>
</dbReference>
<comment type="caution">
    <text evidence="4">The sequence shown here is derived from an EMBL/GenBank/DDBJ whole genome shotgun (WGS) entry which is preliminary data.</text>
</comment>
<keyword evidence="5" id="KW-1185">Reference proteome</keyword>
<feature type="domain" description="Metallo-beta-lactamase" evidence="2">
    <location>
        <begin position="13"/>
        <end position="196"/>
    </location>
</feature>
<dbReference type="EMBL" id="JBHSXM010000001">
    <property type="protein sequence ID" value="MFC6836961.1"/>
    <property type="molecule type" value="Genomic_DNA"/>
</dbReference>